<dbReference type="InterPro" id="IPR050317">
    <property type="entry name" value="Plant_Fungal_Acyltransferase"/>
</dbReference>
<organism evidence="3 4">
    <name type="scientific">Aspergillus caelatus</name>
    <dbReference type="NCBI Taxonomy" id="61420"/>
    <lineage>
        <taxon>Eukaryota</taxon>
        <taxon>Fungi</taxon>
        <taxon>Dikarya</taxon>
        <taxon>Ascomycota</taxon>
        <taxon>Pezizomycotina</taxon>
        <taxon>Eurotiomycetes</taxon>
        <taxon>Eurotiomycetidae</taxon>
        <taxon>Eurotiales</taxon>
        <taxon>Aspergillaceae</taxon>
        <taxon>Aspergillus</taxon>
        <taxon>Aspergillus subgen. Circumdati</taxon>
    </lineage>
</organism>
<dbReference type="PANTHER" id="PTHR31642:SF310">
    <property type="entry name" value="FATTY ALCOHOL:CAFFEOYL-COA ACYLTRANSFERASE"/>
    <property type="match status" value="1"/>
</dbReference>
<feature type="region of interest" description="Disordered" evidence="2">
    <location>
        <begin position="231"/>
        <end position="267"/>
    </location>
</feature>
<dbReference type="GeneID" id="43658715"/>
<accession>A0A5N6ZVQ2</accession>
<dbReference type="Proteomes" id="UP000326268">
    <property type="component" value="Unassembled WGS sequence"/>
</dbReference>
<keyword evidence="4" id="KW-1185">Reference proteome</keyword>
<dbReference type="Gene3D" id="3.30.559.10">
    <property type="entry name" value="Chloramphenicol acetyltransferase-like domain"/>
    <property type="match status" value="2"/>
</dbReference>
<keyword evidence="1 3" id="KW-0808">Transferase</keyword>
<evidence type="ECO:0000313" key="4">
    <source>
        <dbReference type="Proteomes" id="UP000326268"/>
    </source>
</evidence>
<gene>
    <name evidence="3" type="ORF">BDV27DRAFT_166737</name>
</gene>
<protein>
    <submittedName>
        <fullName evidence="3">Transferase</fullName>
    </submittedName>
</protein>
<dbReference type="GO" id="GO:0016747">
    <property type="term" value="F:acyltransferase activity, transferring groups other than amino-acyl groups"/>
    <property type="evidence" value="ECO:0007669"/>
    <property type="project" value="TreeGrafter"/>
</dbReference>
<dbReference type="Pfam" id="PF02458">
    <property type="entry name" value="Transferase"/>
    <property type="match status" value="1"/>
</dbReference>
<dbReference type="EMBL" id="ML737727">
    <property type="protein sequence ID" value="KAE8361681.1"/>
    <property type="molecule type" value="Genomic_DNA"/>
</dbReference>
<sequence length="506" mass="55782">MAHPTANVTVTATHVVNSKHPIFLQDPFILGPFDQLLHFGIPVSAVWIYESSSSSAGLIPIERLRNAISRLLDYYPHLTGRLRIDPNTDVRSITRLSSGVHLLEAYCDAPLRSFATASGRELSIFDFPNVGNVLLAPWDTSLEGTQRDPVFTIQRTEFACASVAIGIRLSHVLASAGGFLRLYQDLAAIYRATTMTFSAIEGQLDFELASPPDITPFMVTPMLHMRADEQKKALAEQPPAYSLRDRDANAETHAQNEARSKKQNAGMDPIVGRTLRFSPAAIATLKGRTVDRTLGSRDTPSNAREPSAFTALSAHLWQRTHRARLALGAPPTSNSTSEDVLSRSVFGTNVNFIPHLGLPERLFGNTILTPYVELESTKLSHAPLWEISKIISGLVHHVSEDEVRQIGSWVAAQPKKSRIQLDFPVMPTSFIASGWHRFPLYSGTEFDVAPALASPVFMDAMFDGMVYFLEAKAQDGGVDAIISLRSSIWGYLDQDKEFITNWDRAG</sequence>
<name>A0A5N6ZVQ2_9EURO</name>
<dbReference type="InterPro" id="IPR023213">
    <property type="entry name" value="CAT-like_dom_sf"/>
</dbReference>
<dbReference type="GO" id="GO:0044550">
    <property type="term" value="P:secondary metabolite biosynthetic process"/>
    <property type="evidence" value="ECO:0007669"/>
    <property type="project" value="TreeGrafter"/>
</dbReference>
<evidence type="ECO:0000256" key="1">
    <source>
        <dbReference type="ARBA" id="ARBA00022679"/>
    </source>
</evidence>
<feature type="compositionally biased region" description="Basic and acidic residues" evidence="2">
    <location>
        <begin position="243"/>
        <end position="260"/>
    </location>
</feature>
<dbReference type="OrthoDB" id="444127at2759"/>
<evidence type="ECO:0000313" key="3">
    <source>
        <dbReference type="EMBL" id="KAE8361681.1"/>
    </source>
</evidence>
<dbReference type="AlphaFoldDB" id="A0A5N6ZVQ2"/>
<proteinExistence type="predicted"/>
<dbReference type="PANTHER" id="PTHR31642">
    <property type="entry name" value="TRICHOTHECENE 3-O-ACETYLTRANSFERASE"/>
    <property type="match status" value="1"/>
</dbReference>
<dbReference type="RefSeq" id="XP_031924762.1">
    <property type="nucleotide sequence ID" value="XM_032074269.1"/>
</dbReference>
<reference evidence="3 4" key="1">
    <citation type="submission" date="2019-04" db="EMBL/GenBank/DDBJ databases">
        <title>Friends and foes A comparative genomics studyof 23 Aspergillus species from section Flavi.</title>
        <authorList>
            <consortium name="DOE Joint Genome Institute"/>
            <person name="Kjaerbolling I."/>
            <person name="Vesth T."/>
            <person name="Frisvad J.C."/>
            <person name="Nybo J.L."/>
            <person name="Theobald S."/>
            <person name="Kildgaard S."/>
            <person name="Isbrandt T."/>
            <person name="Kuo A."/>
            <person name="Sato A."/>
            <person name="Lyhne E.K."/>
            <person name="Kogle M.E."/>
            <person name="Wiebenga A."/>
            <person name="Kun R.S."/>
            <person name="Lubbers R.J."/>
            <person name="Makela M.R."/>
            <person name="Barry K."/>
            <person name="Chovatia M."/>
            <person name="Clum A."/>
            <person name="Daum C."/>
            <person name="Haridas S."/>
            <person name="He G."/>
            <person name="LaButti K."/>
            <person name="Lipzen A."/>
            <person name="Mondo S."/>
            <person name="Riley R."/>
            <person name="Salamov A."/>
            <person name="Simmons B.A."/>
            <person name="Magnuson J.K."/>
            <person name="Henrissat B."/>
            <person name="Mortensen U.H."/>
            <person name="Larsen T.O."/>
            <person name="Devries R.P."/>
            <person name="Grigoriev I.V."/>
            <person name="Machida M."/>
            <person name="Baker S.E."/>
            <person name="Andersen M.R."/>
        </authorList>
    </citation>
    <scope>NUCLEOTIDE SEQUENCE [LARGE SCALE GENOMIC DNA]</scope>
    <source>
        <strain evidence="3 4">CBS 763.97</strain>
    </source>
</reference>
<evidence type="ECO:0000256" key="2">
    <source>
        <dbReference type="SAM" id="MobiDB-lite"/>
    </source>
</evidence>